<name>A0A4Q9V2M5_9ACTO</name>
<dbReference type="InterPro" id="IPR007788">
    <property type="entry name" value="QCT"/>
</dbReference>
<dbReference type="SUPFAM" id="SSF63825">
    <property type="entry name" value="YWTD domain"/>
    <property type="match status" value="1"/>
</dbReference>
<gene>
    <name evidence="1" type="ORF">EZJ44_01640</name>
</gene>
<keyword evidence="2" id="KW-1185">Reference proteome</keyword>
<dbReference type="PROSITE" id="PS51257">
    <property type="entry name" value="PROKAR_LIPOPROTEIN"/>
    <property type="match status" value="1"/>
</dbReference>
<proteinExistence type="predicted"/>
<dbReference type="PANTHER" id="PTHR31270">
    <property type="entry name" value="GLUTAMINYL-PEPTIDE CYCLOTRANSFERASE"/>
    <property type="match status" value="1"/>
</dbReference>
<evidence type="ECO:0000313" key="1">
    <source>
        <dbReference type="EMBL" id="TBW23858.1"/>
    </source>
</evidence>
<comment type="caution">
    <text evidence="1">The sequence shown here is derived from an EMBL/GenBank/DDBJ whole genome shotgun (WGS) entry which is preliminary data.</text>
</comment>
<keyword evidence="1" id="KW-0808">Transferase</keyword>
<accession>A0A4Q9V2M5</accession>
<dbReference type="RefSeq" id="WP_131279458.1">
    <property type="nucleotide sequence ID" value="NZ_JBHSLR010000009.1"/>
</dbReference>
<evidence type="ECO:0000313" key="2">
    <source>
        <dbReference type="Proteomes" id="UP000293036"/>
    </source>
</evidence>
<dbReference type="EMBL" id="SJDT01000001">
    <property type="protein sequence ID" value="TBW23858.1"/>
    <property type="molecule type" value="Genomic_DNA"/>
</dbReference>
<dbReference type="Pfam" id="PF05096">
    <property type="entry name" value="Glu_cyclase_2"/>
    <property type="match status" value="1"/>
</dbReference>
<dbReference type="Proteomes" id="UP000293036">
    <property type="component" value="Unassembled WGS sequence"/>
</dbReference>
<protein>
    <submittedName>
        <fullName evidence="1">Glutaminyl-peptide cyclotransferase</fullName>
    </submittedName>
</protein>
<organism evidence="1 2">
    <name type="scientific">Arcanobacterium bovis</name>
    <dbReference type="NCBI Taxonomy" id="2529275"/>
    <lineage>
        <taxon>Bacteria</taxon>
        <taxon>Bacillati</taxon>
        <taxon>Actinomycetota</taxon>
        <taxon>Actinomycetes</taxon>
        <taxon>Actinomycetales</taxon>
        <taxon>Actinomycetaceae</taxon>
        <taxon>Arcanobacterium</taxon>
    </lineage>
</organism>
<dbReference type="GO" id="GO:0016603">
    <property type="term" value="F:glutaminyl-peptide cyclotransferase activity"/>
    <property type="evidence" value="ECO:0007669"/>
    <property type="project" value="InterPro"/>
</dbReference>
<sequence>MLHRKLTAVATLAAIVALVVVPALVLTACSGASNSETQQSASGQVAQLGVQIVGTMPHDPQSFTEGLEIVAPGVMAESSGLSGKSFVQLVEVGSGKVLKKAAYPDGEFGEGLTKVDDKLVTLTWKDGRFYRWDATTLTPSAPQRLQTKEGWGACYDEATDTVWTSDGTSTLTGRDPKTMKAHKTVKVTKNGVPLEKLNELECVSGMVWANVWQTSQLVVIDPQTGNVRAIADLNFVSARARIDADGRAFTDDDVLNGTAWDAKTSTMWVTGKRWDKIYQLKIDKVM</sequence>
<dbReference type="AlphaFoldDB" id="A0A4Q9V2M5"/>
<dbReference type="PANTHER" id="PTHR31270:SF1">
    <property type="entry name" value="GLUTAMINYL-PEPTIDE CYCLOTRANSFERASE"/>
    <property type="match status" value="1"/>
</dbReference>
<reference evidence="1 2" key="1">
    <citation type="submission" date="2019-02" db="EMBL/GenBank/DDBJ databases">
        <title>Arcanobacterium bovis sp. nov., isolated from the milk of a cow with mastitis.</title>
        <authorList>
            <person name="Sammra O."/>
            <person name="Foster G."/>
            <person name="Hassan A."/>
            <person name="Alssahen M."/>
            <person name="Laemmler C."/>
            <person name="Borowiak M."/>
            <person name="Malorny B."/>
            <person name="Abdulmawjood A."/>
        </authorList>
    </citation>
    <scope>NUCLEOTIDE SEQUENCE [LARGE SCALE GENOMIC DNA]</scope>
    <source>
        <strain evidence="1 2">C605018/01/1</strain>
    </source>
</reference>
<dbReference type="OrthoDB" id="9783700at2"/>